<keyword evidence="3" id="KW-1185">Reference proteome</keyword>
<dbReference type="EMBL" id="CM000845">
    <property type="protein sequence ID" value="KRH25074.1"/>
    <property type="molecule type" value="Genomic_DNA"/>
</dbReference>
<reference evidence="1 2" key="1">
    <citation type="journal article" date="2010" name="Nature">
        <title>Genome sequence of the palaeopolyploid soybean.</title>
        <authorList>
            <person name="Schmutz J."/>
            <person name="Cannon S.B."/>
            <person name="Schlueter J."/>
            <person name="Ma J."/>
            <person name="Mitros T."/>
            <person name="Nelson W."/>
            <person name="Hyten D.L."/>
            <person name="Song Q."/>
            <person name="Thelen J.J."/>
            <person name="Cheng J."/>
            <person name="Xu D."/>
            <person name="Hellsten U."/>
            <person name="May G.D."/>
            <person name="Yu Y."/>
            <person name="Sakurai T."/>
            <person name="Umezawa T."/>
            <person name="Bhattacharyya M.K."/>
            <person name="Sandhu D."/>
            <person name="Valliyodan B."/>
            <person name="Lindquist E."/>
            <person name="Peto M."/>
            <person name="Grant D."/>
            <person name="Shu S."/>
            <person name="Goodstein D."/>
            <person name="Barry K."/>
            <person name="Futrell-Griggs M."/>
            <person name="Abernathy B."/>
            <person name="Du J."/>
            <person name="Tian Z."/>
            <person name="Zhu L."/>
            <person name="Gill N."/>
            <person name="Joshi T."/>
            <person name="Libault M."/>
            <person name="Sethuraman A."/>
            <person name="Zhang X.-C."/>
            <person name="Shinozaki K."/>
            <person name="Nguyen H.T."/>
            <person name="Wing R.A."/>
            <person name="Cregan P."/>
            <person name="Specht J."/>
            <person name="Grimwood J."/>
            <person name="Rokhsar D."/>
            <person name="Stacey G."/>
            <person name="Shoemaker R.C."/>
            <person name="Jackson S.A."/>
        </authorList>
    </citation>
    <scope>NUCLEOTIDE SEQUENCE [LARGE SCALE GENOMIC DNA]</scope>
    <source>
        <strain evidence="2">cv. Williams 82</strain>
        <tissue evidence="1">Callus</tissue>
    </source>
</reference>
<reference evidence="2" key="2">
    <citation type="submission" date="2018-02" db="UniProtKB">
        <authorList>
            <consortium name="EnsemblPlants"/>
        </authorList>
    </citation>
    <scope>IDENTIFICATION</scope>
    <source>
        <strain evidence="2">Williams 82</strain>
    </source>
</reference>
<accession>A0A0R0H9P0</accession>
<dbReference type="Proteomes" id="UP000008827">
    <property type="component" value="Chromosome 12"/>
</dbReference>
<reference evidence="1" key="3">
    <citation type="submission" date="2018-07" db="EMBL/GenBank/DDBJ databases">
        <title>WGS assembly of Glycine max.</title>
        <authorList>
            <person name="Schmutz J."/>
            <person name="Cannon S."/>
            <person name="Schlueter J."/>
            <person name="Ma J."/>
            <person name="Mitros T."/>
            <person name="Nelson W."/>
            <person name="Hyten D."/>
            <person name="Song Q."/>
            <person name="Thelen J."/>
            <person name="Cheng J."/>
            <person name="Xu D."/>
            <person name="Hellsten U."/>
            <person name="May G."/>
            <person name="Yu Y."/>
            <person name="Sakurai T."/>
            <person name="Umezawa T."/>
            <person name="Bhattacharyya M."/>
            <person name="Sandhu D."/>
            <person name="Valliyodan B."/>
            <person name="Lindquist E."/>
            <person name="Peto M."/>
            <person name="Grant D."/>
            <person name="Shu S."/>
            <person name="Goodstein D."/>
            <person name="Barry K."/>
            <person name="Futrell-Griggs M."/>
            <person name="Abernathy B."/>
            <person name="Du J."/>
            <person name="Tian Z."/>
            <person name="Zhu L."/>
            <person name="Gill N."/>
            <person name="Joshi T."/>
            <person name="Libault M."/>
            <person name="Sethuraman A."/>
            <person name="Zhang X."/>
            <person name="Shinozaki K."/>
            <person name="Nguyen H."/>
            <person name="Wing R."/>
            <person name="Cregan P."/>
            <person name="Specht J."/>
            <person name="Grimwood J."/>
            <person name="Rokhsar D."/>
            <person name="Stacey G."/>
            <person name="Shoemaker R."/>
            <person name="Jackson S."/>
        </authorList>
    </citation>
    <scope>NUCLEOTIDE SEQUENCE</scope>
    <source>
        <tissue evidence="1">Callus</tissue>
    </source>
</reference>
<dbReference type="AlphaFoldDB" id="A0A0R0H9P0"/>
<sequence>MKFGTTLGRMSWKRCCWKTISCWLRWYETRCPLTKIQPRRGKSWCPWMISRDSNRQRCNCTWGLHLRKLSLRKGNKTIALAMPI</sequence>
<evidence type="ECO:0000313" key="2">
    <source>
        <dbReference type="EnsemblPlants" id="KRH25074"/>
    </source>
</evidence>
<dbReference type="InParanoid" id="A0A0R0H9P0"/>
<gene>
    <name evidence="1" type="ORF">GLYMA_12G078600</name>
</gene>
<evidence type="ECO:0000313" key="3">
    <source>
        <dbReference type="Proteomes" id="UP000008827"/>
    </source>
</evidence>
<proteinExistence type="predicted"/>
<protein>
    <submittedName>
        <fullName evidence="1 2">Uncharacterized protein</fullName>
    </submittedName>
</protein>
<dbReference type="Gramene" id="KRH25074">
    <property type="protein sequence ID" value="KRH25074"/>
    <property type="gene ID" value="GLYMA_12G078600"/>
</dbReference>
<evidence type="ECO:0000313" key="1">
    <source>
        <dbReference type="EMBL" id="KRH25074.1"/>
    </source>
</evidence>
<name>A0A0R0H9P0_SOYBN</name>
<organism evidence="1">
    <name type="scientific">Glycine max</name>
    <name type="common">Soybean</name>
    <name type="synonym">Glycine hispida</name>
    <dbReference type="NCBI Taxonomy" id="3847"/>
    <lineage>
        <taxon>Eukaryota</taxon>
        <taxon>Viridiplantae</taxon>
        <taxon>Streptophyta</taxon>
        <taxon>Embryophyta</taxon>
        <taxon>Tracheophyta</taxon>
        <taxon>Spermatophyta</taxon>
        <taxon>Magnoliopsida</taxon>
        <taxon>eudicotyledons</taxon>
        <taxon>Gunneridae</taxon>
        <taxon>Pentapetalae</taxon>
        <taxon>rosids</taxon>
        <taxon>fabids</taxon>
        <taxon>Fabales</taxon>
        <taxon>Fabaceae</taxon>
        <taxon>Papilionoideae</taxon>
        <taxon>50 kb inversion clade</taxon>
        <taxon>NPAAA clade</taxon>
        <taxon>indigoferoid/millettioid clade</taxon>
        <taxon>Phaseoleae</taxon>
        <taxon>Glycine</taxon>
        <taxon>Glycine subgen. Soja</taxon>
    </lineage>
</organism>
<dbReference type="EnsemblPlants" id="KRH25074">
    <property type="protein sequence ID" value="KRH25074"/>
    <property type="gene ID" value="GLYMA_12G078600"/>
</dbReference>